<keyword evidence="9" id="KW-1185">Reference proteome</keyword>
<evidence type="ECO:0000256" key="6">
    <source>
        <dbReference type="ARBA" id="ARBA00047597"/>
    </source>
</evidence>
<evidence type="ECO:0000256" key="3">
    <source>
        <dbReference type="ARBA" id="ARBA00022679"/>
    </source>
</evidence>
<keyword evidence="4" id="KW-0548">Nucleotidyltransferase</keyword>
<dbReference type="PANTHER" id="PTHR10339">
    <property type="entry name" value="ADP-RIBOSYLTRANSFERASE"/>
    <property type="match status" value="1"/>
</dbReference>
<dbReference type="EC" id="2.4.2.31" evidence="7"/>
<dbReference type="AlphaFoldDB" id="A0A8J4WRQ5"/>
<dbReference type="PRINTS" id="PR00970">
    <property type="entry name" value="RIBTRNSFRASE"/>
</dbReference>
<feature type="non-terminal residue" evidence="8">
    <location>
        <position position="1"/>
    </location>
</feature>
<dbReference type="GO" id="GO:0003950">
    <property type="term" value="F:NAD+ poly-ADP-ribosyltransferase activity"/>
    <property type="evidence" value="ECO:0007669"/>
    <property type="project" value="TreeGrafter"/>
</dbReference>
<dbReference type="OrthoDB" id="423533at2759"/>
<dbReference type="PROSITE" id="PS51996">
    <property type="entry name" value="TR_MART"/>
    <property type="match status" value="1"/>
</dbReference>
<dbReference type="InterPro" id="IPR000768">
    <property type="entry name" value="ART"/>
</dbReference>
<comment type="similarity">
    <text evidence="1 7">Belongs to the Arg-specific ADP-ribosyltransferase family.</text>
</comment>
<keyword evidence="3 7" id="KW-0808">Transferase</keyword>
<dbReference type="Proteomes" id="UP000727407">
    <property type="component" value="Unassembled WGS sequence"/>
</dbReference>
<keyword evidence="7" id="KW-0732">Signal</keyword>
<dbReference type="Gene3D" id="3.90.176.10">
    <property type="entry name" value="Toxin ADP-ribosyltransferase, Chain A, domain 1"/>
    <property type="match status" value="1"/>
</dbReference>
<keyword evidence="2 7" id="KW-0328">Glycosyltransferase</keyword>
<gene>
    <name evidence="8" type="ORF">DAT39_020790</name>
</gene>
<dbReference type="InterPro" id="IPR050999">
    <property type="entry name" value="ADP-ribosyltransferase_ARG"/>
</dbReference>
<dbReference type="SUPFAM" id="SSF56399">
    <property type="entry name" value="ADP-ribosylation"/>
    <property type="match status" value="1"/>
</dbReference>
<proteinExistence type="inferred from homology"/>
<sequence length="267" mass="30105">TSEGMMRVECEGVCVFLLLVLAALHHTVRAEEKKLDMAPDAVDDDFSECRDKMLKAVTEPDGLLQKELNANKEFKDVWNKSSGGCRKNIRGGTSDHISALQTYANSETKFRKTFNDLVYSKGSNNVTYSEEFPFKSLQFLLTDSLRLLNRSNLCKTVFYGTSNVYKADMGTEVRFGKFTKANTKPSTAIEVVDLEGRGTVFNITSCSVVNVEENTCKSEHVQWLISPAEVFTVQKVRDVESEDDTAYKEITLTHSRFLSKHTCSFFH</sequence>
<name>A0A8J4WRQ5_CLAMG</name>
<dbReference type="EMBL" id="QNUK01000800">
    <property type="protein sequence ID" value="KAF5889516.1"/>
    <property type="molecule type" value="Genomic_DNA"/>
</dbReference>
<comment type="catalytic activity">
    <reaction evidence="6 7">
        <text>L-arginyl-[protein] + NAD(+) = N(omega)-(ADP-D-ribosyl)-L-arginyl-[protein] + nicotinamide + H(+)</text>
        <dbReference type="Rhea" id="RHEA:19149"/>
        <dbReference type="Rhea" id="RHEA-COMP:10532"/>
        <dbReference type="Rhea" id="RHEA-COMP:15087"/>
        <dbReference type="ChEBI" id="CHEBI:15378"/>
        <dbReference type="ChEBI" id="CHEBI:17154"/>
        <dbReference type="ChEBI" id="CHEBI:29965"/>
        <dbReference type="ChEBI" id="CHEBI:57540"/>
        <dbReference type="ChEBI" id="CHEBI:142554"/>
        <dbReference type="EC" id="2.4.2.31"/>
    </reaction>
</comment>
<keyword evidence="5 7" id="KW-0521">NADP</keyword>
<evidence type="ECO:0000256" key="1">
    <source>
        <dbReference type="ARBA" id="ARBA00009558"/>
    </source>
</evidence>
<evidence type="ECO:0000313" key="8">
    <source>
        <dbReference type="EMBL" id="KAF5889516.1"/>
    </source>
</evidence>
<reference evidence="8" key="1">
    <citation type="submission" date="2020-07" db="EMBL/GenBank/DDBJ databases">
        <title>Clarias magur genome sequencing, assembly and annotation.</title>
        <authorList>
            <person name="Kushwaha B."/>
            <person name="Kumar R."/>
            <person name="Das P."/>
            <person name="Joshi C.G."/>
            <person name="Kumar D."/>
            <person name="Nagpure N.S."/>
            <person name="Pandey M."/>
            <person name="Agarwal S."/>
            <person name="Srivastava S."/>
            <person name="Singh M."/>
            <person name="Sahoo L."/>
            <person name="Jayasankar P."/>
            <person name="Meher P.K."/>
            <person name="Koringa P.G."/>
            <person name="Iquebal M.A."/>
            <person name="Das S.P."/>
            <person name="Bit A."/>
            <person name="Patnaik S."/>
            <person name="Patel N."/>
            <person name="Shah T.M."/>
            <person name="Hinsu A."/>
            <person name="Jena J.K."/>
        </authorList>
    </citation>
    <scope>NUCLEOTIDE SEQUENCE</scope>
    <source>
        <strain evidence="8">CIFAMagur01</strain>
        <tissue evidence="8">Testis</tissue>
    </source>
</reference>
<comment type="caution">
    <text evidence="8">The sequence shown here is derived from an EMBL/GenBank/DDBJ whole genome shotgun (WGS) entry which is preliminary data.</text>
</comment>
<dbReference type="PANTHER" id="PTHR10339:SF27">
    <property type="entry name" value="NAD(P)(+)--ARGININE ADP-RIBOSYLTRANSFERASE"/>
    <property type="match status" value="1"/>
</dbReference>
<accession>A0A8J4WRQ5</accession>
<dbReference type="GO" id="GO:0016779">
    <property type="term" value="F:nucleotidyltransferase activity"/>
    <property type="evidence" value="ECO:0007669"/>
    <property type="project" value="UniProtKB-KW"/>
</dbReference>
<organism evidence="8 9">
    <name type="scientific">Clarias magur</name>
    <name type="common">Asian catfish</name>
    <name type="synonym">Macropteronotus magur</name>
    <dbReference type="NCBI Taxonomy" id="1594786"/>
    <lineage>
        <taxon>Eukaryota</taxon>
        <taxon>Metazoa</taxon>
        <taxon>Chordata</taxon>
        <taxon>Craniata</taxon>
        <taxon>Vertebrata</taxon>
        <taxon>Euteleostomi</taxon>
        <taxon>Actinopterygii</taxon>
        <taxon>Neopterygii</taxon>
        <taxon>Teleostei</taxon>
        <taxon>Ostariophysi</taxon>
        <taxon>Siluriformes</taxon>
        <taxon>Clariidae</taxon>
        <taxon>Clarias</taxon>
    </lineage>
</organism>
<evidence type="ECO:0000313" key="9">
    <source>
        <dbReference type="Proteomes" id="UP000727407"/>
    </source>
</evidence>
<evidence type="ECO:0000256" key="7">
    <source>
        <dbReference type="RuleBase" id="RU361228"/>
    </source>
</evidence>
<feature type="non-terminal residue" evidence="8">
    <location>
        <position position="267"/>
    </location>
</feature>
<keyword evidence="7" id="KW-0520">NAD</keyword>
<evidence type="ECO:0000256" key="2">
    <source>
        <dbReference type="ARBA" id="ARBA00022676"/>
    </source>
</evidence>
<evidence type="ECO:0000256" key="4">
    <source>
        <dbReference type="ARBA" id="ARBA00022695"/>
    </source>
</evidence>
<protein>
    <recommendedName>
        <fullName evidence="7">NAD(P)(+)--arginine ADP-ribosyltransferase</fullName>
        <ecNumber evidence="7">2.4.2.31</ecNumber>
    </recommendedName>
    <alternativeName>
        <fullName evidence="7">Mono(ADP-ribosyl)transferase</fullName>
    </alternativeName>
</protein>
<evidence type="ECO:0000256" key="5">
    <source>
        <dbReference type="ARBA" id="ARBA00022857"/>
    </source>
</evidence>
<feature type="chain" id="PRO_5035337336" description="NAD(P)(+)--arginine ADP-ribosyltransferase" evidence="7">
    <location>
        <begin position="31"/>
        <end position="267"/>
    </location>
</feature>
<feature type="signal peptide" evidence="7">
    <location>
        <begin position="1"/>
        <end position="30"/>
    </location>
</feature>
<dbReference type="Pfam" id="PF01129">
    <property type="entry name" value="ART"/>
    <property type="match status" value="1"/>
</dbReference>
<dbReference type="GO" id="GO:0106274">
    <property type="term" value="F:NAD+-protein-arginine ADP-ribosyltransferase activity"/>
    <property type="evidence" value="ECO:0007669"/>
    <property type="project" value="UniProtKB-EC"/>
</dbReference>